<proteinExistence type="predicted"/>
<dbReference type="HOGENOM" id="CLU_1181158_0_0_1"/>
<dbReference type="PANTHER" id="PTHR22899">
    <property type="entry name" value="CYCLIN-RELATED F-BOX FAMILY"/>
    <property type="match status" value="1"/>
</dbReference>
<dbReference type="Proteomes" id="UP000008281">
    <property type="component" value="Unassembled WGS sequence"/>
</dbReference>
<dbReference type="PROSITE" id="PS50181">
    <property type="entry name" value="FBOX"/>
    <property type="match status" value="1"/>
</dbReference>
<dbReference type="InterPro" id="IPR053222">
    <property type="entry name" value="Zygotic_Embryogenesis-Asso"/>
</dbReference>
<dbReference type="PANTHER" id="PTHR22899:SF0">
    <property type="entry name" value="F-BOX ASSOCIATED DOMAIN-CONTAINING PROTEIN-RELATED"/>
    <property type="match status" value="1"/>
</dbReference>
<protein>
    <recommendedName>
        <fullName evidence="1">F-box domain-containing protein</fullName>
    </recommendedName>
</protein>
<dbReference type="Pfam" id="PF00646">
    <property type="entry name" value="F-box"/>
    <property type="match status" value="1"/>
</dbReference>
<evidence type="ECO:0000259" key="1">
    <source>
        <dbReference type="PROSITE" id="PS50181"/>
    </source>
</evidence>
<keyword evidence="3" id="KW-1185">Reference proteome</keyword>
<gene>
    <name evidence="2" type="ORF">CRE_26622</name>
</gene>
<dbReference type="EMBL" id="DS268453">
    <property type="protein sequence ID" value="EFP04290.1"/>
    <property type="molecule type" value="Genomic_DNA"/>
</dbReference>
<evidence type="ECO:0000313" key="2">
    <source>
        <dbReference type="EMBL" id="EFP04290.1"/>
    </source>
</evidence>
<dbReference type="FunCoup" id="E3MKX4">
    <property type="interactions" value="541"/>
</dbReference>
<dbReference type="InParanoid" id="E3MKX4"/>
<evidence type="ECO:0000313" key="3">
    <source>
        <dbReference type="Proteomes" id="UP000008281"/>
    </source>
</evidence>
<sequence>MSSNFPLFLLPDNVILSVIKSMETVEQMMISILSRKTKKIVSSFNLQSYRFTLGTTESCDLEIRCFDLKIRIDFKIFENRTLREALVTEIPLIVKLYATRIVNNRLESELIGWVNRTFKVRDFIDHFMEILHHDRIDEILVSSNDLYPPESMQQLINGLEIRDLYFSEGNSDVDAMIYLNAIKPTRSFFLDGSPLFVWNHTKMSPFFIQSLDHIRQAKFENFFSSTDFSLYFEKM</sequence>
<reference evidence="2" key="1">
    <citation type="submission" date="2007-07" db="EMBL/GenBank/DDBJ databases">
        <title>PCAP assembly of the Caenorhabditis remanei genome.</title>
        <authorList>
            <consortium name="The Caenorhabditis remanei Sequencing Consortium"/>
            <person name="Wilson R.K."/>
        </authorList>
    </citation>
    <scope>NUCLEOTIDE SEQUENCE [LARGE SCALE GENOMIC DNA]</scope>
    <source>
        <strain evidence="2">PB4641</strain>
    </source>
</reference>
<dbReference type="OMA" id="EQNIHEE"/>
<dbReference type="InterPro" id="IPR001810">
    <property type="entry name" value="F-box_dom"/>
</dbReference>
<organism evidence="3">
    <name type="scientific">Caenorhabditis remanei</name>
    <name type="common">Caenorhabditis vulgaris</name>
    <dbReference type="NCBI Taxonomy" id="31234"/>
    <lineage>
        <taxon>Eukaryota</taxon>
        <taxon>Metazoa</taxon>
        <taxon>Ecdysozoa</taxon>
        <taxon>Nematoda</taxon>
        <taxon>Chromadorea</taxon>
        <taxon>Rhabditida</taxon>
        <taxon>Rhabditina</taxon>
        <taxon>Rhabditomorpha</taxon>
        <taxon>Rhabditoidea</taxon>
        <taxon>Rhabditidae</taxon>
        <taxon>Peloderinae</taxon>
        <taxon>Caenorhabditis</taxon>
    </lineage>
</organism>
<name>E3MKX4_CAERE</name>
<dbReference type="AlphaFoldDB" id="E3MKX4"/>
<accession>E3MKX4</accession>
<feature type="domain" description="F-box" evidence="1">
    <location>
        <begin position="4"/>
        <end position="52"/>
    </location>
</feature>
<dbReference type="OrthoDB" id="1107553at2759"/>